<gene>
    <name evidence="2" type="ORF">H9736_03475</name>
</gene>
<feature type="domain" description="HTH cro/C1-type" evidence="1">
    <location>
        <begin position="3"/>
        <end position="60"/>
    </location>
</feature>
<proteinExistence type="predicted"/>
<organism evidence="2 3">
    <name type="scientific">Candidatus Anaerotruncus excrementipullorum</name>
    <dbReference type="NCBI Taxonomy" id="2838465"/>
    <lineage>
        <taxon>Bacteria</taxon>
        <taxon>Bacillati</taxon>
        <taxon>Bacillota</taxon>
        <taxon>Clostridia</taxon>
        <taxon>Eubacteriales</taxon>
        <taxon>Oscillospiraceae</taxon>
        <taxon>Anaerotruncus</taxon>
    </lineage>
</organism>
<dbReference type="Pfam" id="PF13443">
    <property type="entry name" value="HTH_26"/>
    <property type="match status" value="1"/>
</dbReference>
<dbReference type="SMART" id="SM00530">
    <property type="entry name" value="HTH_XRE"/>
    <property type="match status" value="1"/>
</dbReference>
<dbReference type="SUPFAM" id="SSF47413">
    <property type="entry name" value="lambda repressor-like DNA-binding domains"/>
    <property type="match status" value="1"/>
</dbReference>
<evidence type="ECO:0000313" key="2">
    <source>
        <dbReference type="EMBL" id="HIX65287.1"/>
    </source>
</evidence>
<name>A0A9D1WQY2_9FIRM</name>
<reference evidence="2" key="1">
    <citation type="journal article" date="2021" name="PeerJ">
        <title>Extensive microbial diversity within the chicken gut microbiome revealed by metagenomics and culture.</title>
        <authorList>
            <person name="Gilroy R."/>
            <person name="Ravi A."/>
            <person name="Getino M."/>
            <person name="Pursley I."/>
            <person name="Horton D.L."/>
            <person name="Alikhan N.F."/>
            <person name="Baker D."/>
            <person name="Gharbi K."/>
            <person name="Hall N."/>
            <person name="Watson M."/>
            <person name="Adriaenssens E.M."/>
            <person name="Foster-Nyarko E."/>
            <person name="Jarju S."/>
            <person name="Secka A."/>
            <person name="Antonio M."/>
            <person name="Oren A."/>
            <person name="Chaudhuri R.R."/>
            <person name="La Ragione R."/>
            <person name="Hildebrand F."/>
            <person name="Pallen M.J."/>
        </authorList>
    </citation>
    <scope>NUCLEOTIDE SEQUENCE</scope>
    <source>
        <strain evidence="2">CHK188-5543</strain>
    </source>
</reference>
<dbReference type="AlphaFoldDB" id="A0A9D1WQY2"/>
<dbReference type="InterPro" id="IPR010982">
    <property type="entry name" value="Lambda_DNA-bd_dom_sf"/>
</dbReference>
<evidence type="ECO:0000313" key="3">
    <source>
        <dbReference type="Proteomes" id="UP000886800"/>
    </source>
</evidence>
<dbReference type="CDD" id="cd00093">
    <property type="entry name" value="HTH_XRE"/>
    <property type="match status" value="1"/>
</dbReference>
<evidence type="ECO:0000259" key="1">
    <source>
        <dbReference type="PROSITE" id="PS50943"/>
    </source>
</evidence>
<accession>A0A9D1WQY2</accession>
<sequence length="106" mass="11716">MTLQQVMKEKGLTRYQLSKTSGIPWATLSDICSGRTKLERCSGSTLMKLSGALGLSLEQLLALKVEEKRLPAETDAQEAGLPADLQKAIREYLEGERTHSKHLDCL</sequence>
<comment type="caution">
    <text evidence="2">The sequence shown here is derived from an EMBL/GenBank/DDBJ whole genome shotgun (WGS) entry which is preliminary data.</text>
</comment>
<dbReference type="EMBL" id="DXES01000071">
    <property type="protein sequence ID" value="HIX65287.1"/>
    <property type="molecule type" value="Genomic_DNA"/>
</dbReference>
<dbReference type="Proteomes" id="UP000886800">
    <property type="component" value="Unassembled WGS sequence"/>
</dbReference>
<dbReference type="PROSITE" id="PS50943">
    <property type="entry name" value="HTH_CROC1"/>
    <property type="match status" value="1"/>
</dbReference>
<reference evidence="2" key="2">
    <citation type="submission" date="2021-04" db="EMBL/GenBank/DDBJ databases">
        <authorList>
            <person name="Gilroy R."/>
        </authorList>
    </citation>
    <scope>NUCLEOTIDE SEQUENCE</scope>
    <source>
        <strain evidence="2">CHK188-5543</strain>
    </source>
</reference>
<feature type="non-terminal residue" evidence="2">
    <location>
        <position position="106"/>
    </location>
</feature>
<protein>
    <submittedName>
        <fullName evidence="2">Helix-turn-helix transcriptional regulator</fullName>
    </submittedName>
</protein>
<dbReference type="GO" id="GO:0003677">
    <property type="term" value="F:DNA binding"/>
    <property type="evidence" value="ECO:0007669"/>
    <property type="project" value="InterPro"/>
</dbReference>
<dbReference type="Gene3D" id="1.10.260.40">
    <property type="entry name" value="lambda repressor-like DNA-binding domains"/>
    <property type="match status" value="1"/>
</dbReference>
<dbReference type="InterPro" id="IPR001387">
    <property type="entry name" value="Cro/C1-type_HTH"/>
</dbReference>